<name>S9UZD3_9TRYP</name>
<dbReference type="InterPro" id="IPR009053">
    <property type="entry name" value="Prefoldin"/>
</dbReference>
<dbReference type="SUPFAM" id="SSF46579">
    <property type="entry name" value="Prefoldin"/>
    <property type="match status" value="1"/>
</dbReference>
<dbReference type="CDD" id="cd23161">
    <property type="entry name" value="Prefoldin_6"/>
    <property type="match status" value="1"/>
</dbReference>
<dbReference type="OrthoDB" id="248120at2759"/>
<dbReference type="EMBL" id="ATMH01001828">
    <property type="protein sequence ID" value="EPY34143.1"/>
    <property type="molecule type" value="Genomic_DNA"/>
</dbReference>
<organism evidence="4 5">
    <name type="scientific">Strigomonas culicis</name>
    <dbReference type="NCBI Taxonomy" id="28005"/>
    <lineage>
        <taxon>Eukaryota</taxon>
        <taxon>Discoba</taxon>
        <taxon>Euglenozoa</taxon>
        <taxon>Kinetoplastea</taxon>
        <taxon>Metakinetoplastina</taxon>
        <taxon>Trypanosomatida</taxon>
        <taxon>Trypanosomatidae</taxon>
        <taxon>Strigomonadinae</taxon>
        <taxon>Strigomonas</taxon>
    </lineage>
</organism>
<evidence type="ECO:0000256" key="2">
    <source>
        <dbReference type="ARBA" id="ARBA00023186"/>
    </source>
</evidence>
<proteinExistence type="inferred from homology"/>
<comment type="similarity">
    <text evidence="1">Belongs to the prefoldin subunit beta family.</text>
</comment>
<dbReference type="GO" id="GO:0051087">
    <property type="term" value="F:protein-folding chaperone binding"/>
    <property type="evidence" value="ECO:0007669"/>
    <property type="project" value="TreeGrafter"/>
</dbReference>
<keyword evidence="3" id="KW-0175">Coiled coil</keyword>
<gene>
    <name evidence="4" type="ORF">STCU_01828</name>
</gene>
<keyword evidence="5" id="KW-1185">Reference proteome</keyword>
<evidence type="ECO:0000256" key="3">
    <source>
        <dbReference type="SAM" id="Coils"/>
    </source>
</evidence>
<evidence type="ECO:0000256" key="1">
    <source>
        <dbReference type="ARBA" id="ARBA00008045"/>
    </source>
</evidence>
<dbReference type="Proteomes" id="UP000015354">
    <property type="component" value="Unassembled WGS sequence"/>
</dbReference>
<dbReference type="AlphaFoldDB" id="S9UZD3"/>
<dbReference type="GO" id="GO:0005737">
    <property type="term" value="C:cytoplasm"/>
    <property type="evidence" value="ECO:0007669"/>
    <property type="project" value="TreeGrafter"/>
</dbReference>
<protein>
    <recommendedName>
        <fullName evidence="6">Prefoldin beta subunit</fullName>
    </recommendedName>
</protein>
<feature type="coiled-coil region" evidence="3">
    <location>
        <begin position="126"/>
        <end position="160"/>
    </location>
</feature>
<dbReference type="Pfam" id="PF01920">
    <property type="entry name" value="Prefoldin_2"/>
    <property type="match status" value="1"/>
</dbReference>
<keyword evidence="2" id="KW-0143">Chaperone</keyword>
<dbReference type="InterPro" id="IPR002777">
    <property type="entry name" value="PFD_beta-like"/>
</dbReference>
<evidence type="ECO:0008006" key="6">
    <source>
        <dbReference type="Google" id="ProtNLM"/>
    </source>
</evidence>
<dbReference type="Gene3D" id="1.10.287.370">
    <property type="match status" value="1"/>
</dbReference>
<comment type="caution">
    <text evidence="4">The sequence shown here is derived from an EMBL/GenBank/DDBJ whole genome shotgun (WGS) entry which is preliminary data.</text>
</comment>
<dbReference type="PANTHER" id="PTHR21431">
    <property type="entry name" value="PREFOLDIN SUBUNIT 6"/>
    <property type="match status" value="1"/>
</dbReference>
<evidence type="ECO:0000313" key="4">
    <source>
        <dbReference type="EMBL" id="EPY34143.1"/>
    </source>
</evidence>
<dbReference type="FunFam" id="1.10.287.370:FF:000003">
    <property type="entry name" value="Prefoldin subunit 6"/>
    <property type="match status" value="1"/>
</dbReference>
<dbReference type="GO" id="GO:0016272">
    <property type="term" value="C:prefoldin complex"/>
    <property type="evidence" value="ECO:0007669"/>
    <property type="project" value="InterPro"/>
</dbReference>
<dbReference type="PANTHER" id="PTHR21431:SF0">
    <property type="entry name" value="PREFOLDIN SUBUNIT 6"/>
    <property type="match status" value="1"/>
</dbReference>
<reference evidence="4 5" key="1">
    <citation type="journal article" date="2013" name="PLoS ONE">
        <title>Predicting the Proteins of Angomonas deanei, Strigomonas culicis and Their Respective Endosymbionts Reveals New Aspects of the Trypanosomatidae Family.</title>
        <authorList>
            <person name="Motta M.C."/>
            <person name="Martins A.C."/>
            <person name="de Souza S.S."/>
            <person name="Catta-Preta C.M."/>
            <person name="Silva R."/>
            <person name="Klein C.C."/>
            <person name="de Almeida L.G."/>
            <person name="de Lima Cunha O."/>
            <person name="Ciapina L.P."/>
            <person name="Brocchi M."/>
            <person name="Colabardini A.C."/>
            <person name="de Araujo Lima B."/>
            <person name="Machado C.R."/>
            <person name="de Almeida Soares C.M."/>
            <person name="Probst C.M."/>
            <person name="de Menezes C.B."/>
            <person name="Thompson C.E."/>
            <person name="Bartholomeu D.C."/>
            <person name="Gradia D.F."/>
            <person name="Pavoni D.P."/>
            <person name="Grisard E.C."/>
            <person name="Fantinatti-Garboggini F."/>
            <person name="Marchini F.K."/>
            <person name="Rodrigues-Luiz G.F."/>
            <person name="Wagner G."/>
            <person name="Goldman G.H."/>
            <person name="Fietto J.L."/>
            <person name="Elias M.C."/>
            <person name="Goldman M.H."/>
            <person name="Sagot M.F."/>
            <person name="Pereira M."/>
            <person name="Stoco P.H."/>
            <person name="de Mendonca-Neto R.P."/>
            <person name="Teixeira S.M."/>
            <person name="Maciel T.E."/>
            <person name="de Oliveira Mendes T.A."/>
            <person name="Urmenyi T.P."/>
            <person name="de Souza W."/>
            <person name="Schenkman S."/>
            <person name="de Vasconcelos A.T."/>
        </authorList>
    </citation>
    <scope>NUCLEOTIDE SEQUENCE [LARGE SCALE GENOMIC DNA]</scope>
</reference>
<evidence type="ECO:0000313" key="5">
    <source>
        <dbReference type="Proteomes" id="UP000015354"/>
    </source>
</evidence>
<sequence length="170" mass="19510">MKMQKVESLYLTILSLRFPSSFSQRFSSISFPIAMQAHPDILKLKDQLTPAIKEIQALGEKKAKLIDSRRQLDGQKNENELVIAELNKMEPDAKVFKLIGPALIPQDQSDAKNVVSNRLEYINGEIKRTDTQINEITKKEQELESKAKQLYQKMVDRQAEIRRAQQPDSN</sequence>
<dbReference type="GO" id="GO:0006457">
    <property type="term" value="P:protein folding"/>
    <property type="evidence" value="ECO:0007669"/>
    <property type="project" value="InterPro"/>
</dbReference>
<dbReference type="GO" id="GO:0051131">
    <property type="term" value="P:chaperone-mediated protein complex assembly"/>
    <property type="evidence" value="ECO:0007669"/>
    <property type="project" value="TreeGrafter"/>
</dbReference>
<accession>S9UZD3</accession>
<dbReference type="GO" id="GO:0051082">
    <property type="term" value="F:unfolded protein binding"/>
    <property type="evidence" value="ECO:0007669"/>
    <property type="project" value="InterPro"/>
</dbReference>